<dbReference type="EMBL" id="AQHV01000006">
    <property type="protein sequence ID" value="KKB58133.1"/>
    <property type="molecule type" value="Genomic_DNA"/>
</dbReference>
<feature type="domain" description="Transposase IS116/IS110/IS902 C-terminal" evidence="2">
    <location>
        <begin position="248"/>
        <end position="333"/>
    </location>
</feature>
<evidence type="ECO:0000313" key="4">
    <source>
        <dbReference type="EMBL" id="KKB58133.1"/>
    </source>
</evidence>
<dbReference type="InterPro" id="IPR047650">
    <property type="entry name" value="Transpos_IS110"/>
</dbReference>
<dbReference type="HOGENOM" id="CLU_036902_11_0_10"/>
<accession>A0A0F5IQI2</accession>
<organism evidence="3 5">
    <name type="scientific">Parabacteroides goldsteinii DSM 19448 = WAL 12034</name>
    <dbReference type="NCBI Taxonomy" id="927665"/>
    <lineage>
        <taxon>Bacteria</taxon>
        <taxon>Pseudomonadati</taxon>
        <taxon>Bacteroidota</taxon>
        <taxon>Bacteroidia</taxon>
        <taxon>Bacteroidales</taxon>
        <taxon>Tannerellaceae</taxon>
        <taxon>Parabacteroides</taxon>
    </lineage>
</organism>
<evidence type="ECO:0000313" key="3">
    <source>
        <dbReference type="EMBL" id="KKB47748.1"/>
    </source>
</evidence>
<dbReference type="PANTHER" id="PTHR33055">
    <property type="entry name" value="TRANSPOSASE FOR INSERTION SEQUENCE ELEMENT IS1111A"/>
    <property type="match status" value="1"/>
</dbReference>
<dbReference type="Proteomes" id="UP000033047">
    <property type="component" value="Unassembled WGS sequence"/>
</dbReference>
<evidence type="ECO:0000313" key="5">
    <source>
        <dbReference type="Proteomes" id="UP000033047"/>
    </source>
</evidence>
<dbReference type="PATRIC" id="fig|927665.4.peg.4725"/>
<dbReference type="GO" id="GO:0004803">
    <property type="term" value="F:transposase activity"/>
    <property type="evidence" value="ECO:0007669"/>
    <property type="project" value="InterPro"/>
</dbReference>
<dbReference type="RefSeq" id="WP_010800321.1">
    <property type="nucleotide sequence ID" value="NZ_KQ033912.1"/>
</dbReference>
<comment type="caution">
    <text evidence="3">The sequence shown here is derived from an EMBL/GenBank/DDBJ whole genome shotgun (WGS) entry which is preliminary data.</text>
</comment>
<protein>
    <submittedName>
        <fullName evidence="3">Uncharacterized protein</fullName>
    </submittedName>
</protein>
<dbReference type="InterPro" id="IPR003346">
    <property type="entry name" value="Transposase_20"/>
</dbReference>
<dbReference type="EMBL" id="AQHV01000025">
    <property type="protein sequence ID" value="KKB47748.1"/>
    <property type="molecule type" value="Genomic_DNA"/>
</dbReference>
<dbReference type="AlphaFoldDB" id="A0A0F5IQI2"/>
<proteinExistence type="predicted"/>
<dbReference type="Pfam" id="PF02371">
    <property type="entry name" value="Transposase_20"/>
    <property type="match status" value="1"/>
</dbReference>
<name>A0A0F5IQI2_9BACT</name>
<dbReference type="NCBIfam" id="NF033542">
    <property type="entry name" value="transpos_IS110"/>
    <property type="match status" value="1"/>
</dbReference>
<evidence type="ECO:0000259" key="1">
    <source>
        <dbReference type="Pfam" id="PF01548"/>
    </source>
</evidence>
<feature type="domain" description="Transposase IS110-like N-terminal" evidence="1">
    <location>
        <begin position="5"/>
        <end position="147"/>
    </location>
</feature>
<dbReference type="GO" id="GO:0006313">
    <property type="term" value="P:DNA transposition"/>
    <property type="evidence" value="ECO:0007669"/>
    <property type="project" value="InterPro"/>
</dbReference>
<reference evidence="3 5" key="1">
    <citation type="submission" date="2013-04" db="EMBL/GenBank/DDBJ databases">
        <title>The Genome Sequence of Parabacteroides goldsteinii DSM 19448.</title>
        <authorList>
            <consortium name="The Broad Institute Genomics Platform"/>
            <person name="Earl A."/>
            <person name="Ward D."/>
            <person name="Feldgarden M."/>
            <person name="Gevers D."/>
            <person name="Martens E."/>
            <person name="Sakamoto M."/>
            <person name="Benno Y."/>
            <person name="Song Y."/>
            <person name="Liu C."/>
            <person name="Lee J."/>
            <person name="Bolanos M."/>
            <person name="Vaisanen M.L."/>
            <person name="Finegold S.M."/>
            <person name="Walker B."/>
            <person name="Young S."/>
            <person name="Zeng Q."/>
            <person name="Gargeya S."/>
            <person name="Fitzgerald M."/>
            <person name="Haas B."/>
            <person name="Abouelleil A."/>
            <person name="Allen A.W."/>
            <person name="Alvarado L."/>
            <person name="Arachchi H.M."/>
            <person name="Berlin A.M."/>
            <person name="Chapman S.B."/>
            <person name="Gainer-Dewar J."/>
            <person name="Goldberg J."/>
            <person name="Griggs A."/>
            <person name="Gujja S."/>
            <person name="Hansen M."/>
            <person name="Howarth C."/>
            <person name="Imamovic A."/>
            <person name="Ireland A."/>
            <person name="Larimer J."/>
            <person name="McCowan C."/>
            <person name="Murphy C."/>
            <person name="Pearson M."/>
            <person name="Poon T.W."/>
            <person name="Priest M."/>
            <person name="Roberts A."/>
            <person name="Saif S."/>
            <person name="Shea T."/>
            <person name="Sisk P."/>
            <person name="Sykes S."/>
            <person name="Wortman J."/>
            <person name="Nusbaum C."/>
            <person name="Birren B."/>
        </authorList>
    </citation>
    <scope>NUCLEOTIDE SEQUENCE [LARGE SCALE GENOMIC DNA]</scope>
    <source>
        <strain evidence="3 5">DSM 19448</strain>
    </source>
</reference>
<dbReference type="STRING" id="927665.HMPREF1535_00951"/>
<dbReference type="InterPro" id="IPR002525">
    <property type="entry name" value="Transp_IS110-like_N"/>
</dbReference>
<sequence>MDRVCGLDVHKDSVFMCILTANGEKIEDVFGTLTPELDRLRDTLVSHGVGKVAMESTSIYWVPIWRILECDFDVKLVNPYFIRQLPGRKTDIKDAQWIATVLQKELIKGSYIPDSKIQELRQYSRRIFHLTRRKQQAESAIDLTLQRCNIRLSNYVSDIGCKSMRKVVNALICGETDSEVLALLVHKRIRNKHCHEVIKSSLTGIVSSSDRDMLKMSLEEVELYDRQLLECKEKMRIICEGHYAEELEILQTAPGIKEESAMRIIAEIGVDMKAFLTASALVGWAGLRPRNDQSAGKIKGRKTLHGNKYLRVMLTQCAWGACRTQTSKFYSRYHTLKKRMNHNKALMANARKLLVVIWNLLAKKQPYMPFVN</sequence>
<dbReference type="PANTHER" id="PTHR33055:SF13">
    <property type="entry name" value="TRANSPOSASE"/>
    <property type="match status" value="1"/>
</dbReference>
<gene>
    <name evidence="4" type="ORF">HMPREF1535_00951</name>
    <name evidence="3" type="ORF">HMPREF1535_04605</name>
</gene>
<dbReference type="GO" id="GO:0003677">
    <property type="term" value="F:DNA binding"/>
    <property type="evidence" value="ECO:0007669"/>
    <property type="project" value="InterPro"/>
</dbReference>
<dbReference type="Pfam" id="PF01548">
    <property type="entry name" value="DEDD_Tnp_IS110"/>
    <property type="match status" value="1"/>
</dbReference>
<evidence type="ECO:0000259" key="2">
    <source>
        <dbReference type="Pfam" id="PF02371"/>
    </source>
</evidence>